<dbReference type="Pfam" id="PF05649">
    <property type="entry name" value="Peptidase_M13_N"/>
    <property type="match status" value="1"/>
</dbReference>
<reference evidence="5 6" key="1">
    <citation type="journal article" date="2023" name="Arcadia Sci">
        <title>De novo assembly of a long-read Amblyomma americanum tick genome.</title>
        <authorList>
            <person name="Chou S."/>
            <person name="Poskanzer K.E."/>
            <person name="Rollins M."/>
            <person name="Thuy-Boun P.S."/>
        </authorList>
    </citation>
    <scope>NUCLEOTIDE SEQUENCE [LARGE SCALE GENOMIC DNA]</scope>
    <source>
        <strain evidence="5">F_SG_1</strain>
        <tissue evidence="5">Salivary glands</tissue>
    </source>
</reference>
<comment type="similarity">
    <text evidence="1">Belongs to the peptidase M13 family.</text>
</comment>
<organism evidence="5 6">
    <name type="scientific">Amblyomma americanum</name>
    <name type="common">Lone star tick</name>
    <dbReference type="NCBI Taxonomy" id="6943"/>
    <lineage>
        <taxon>Eukaryota</taxon>
        <taxon>Metazoa</taxon>
        <taxon>Ecdysozoa</taxon>
        <taxon>Arthropoda</taxon>
        <taxon>Chelicerata</taxon>
        <taxon>Arachnida</taxon>
        <taxon>Acari</taxon>
        <taxon>Parasitiformes</taxon>
        <taxon>Ixodida</taxon>
        <taxon>Ixodoidea</taxon>
        <taxon>Ixodidae</taxon>
        <taxon>Amblyomminae</taxon>
        <taxon>Amblyomma</taxon>
    </lineage>
</organism>
<comment type="caution">
    <text evidence="5">The sequence shown here is derived from an EMBL/GenBank/DDBJ whole genome shotgun (WGS) entry which is preliminary data.</text>
</comment>
<dbReference type="Gene3D" id="3.40.390.10">
    <property type="entry name" value="Collagenase (Catalytic Domain)"/>
    <property type="match status" value="1"/>
</dbReference>
<dbReference type="EMBL" id="JARKHS020000524">
    <property type="protein sequence ID" value="KAK8788747.1"/>
    <property type="molecule type" value="Genomic_DNA"/>
</dbReference>
<dbReference type="InterPro" id="IPR024079">
    <property type="entry name" value="MetalloPept_cat_dom_sf"/>
</dbReference>
<dbReference type="InterPro" id="IPR000718">
    <property type="entry name" value="Peptidase_M13"/>
</dbReference>
<dbReference type="AlphaFoldDB" id="A0AAQ4FN60"/>
<dbReference type="GO" id="GO:0004222">
    <property type="term" value="F:metalloendopeptidase activity"/>
    <property type="evidence" value="ECO:0007669"/>
    <property type="project" value="InterPro"/>
</dbReference>
<accession>A0AAQ4FN60</accession>
<keyword evidence="3" id="KW-0472">Membrane</keyword>
<feature type="region of interest" description="Disordered" evidence="2">
    <location>
        <begin position="60"/>
        <end position="117"/>
    </location>
</feature>
<dbReference type="Gene3D" id="1.10.1380.10">
    <property type="entry name" value="Neutral endopeptidase , domain2"/>
    <property type="match status" value="1"/>
</dbReference>
<feature type="domain" description="Peptidase M13 N-terminal" evidence="4">
    <location>
        <begin position="189"/>
        <end position="526"/>
    </location>
</feature>
<gene>
    <name evidence="5" type="ORF">V5799_021477</name>
</gene>
<evidence type="ECO:0000259" key="4">
    <source>
        <dbReference type="Pfam" id="PF05649"/>
    </source>
</evidence>
<keyword evidence="3" id="KW-1133">Transmembrane helix</keyword>
<evidence type="ECO:0000256" key="2">
    <source>
        <dbReference type="SAM" id="MobiDB-lite"/>
    </source>
</evidence>
<dbReference type="InterPro" id="IPR042089">
    <property type="entry name" value="Peptidase_M13_dom_2"/>
</dbReference>
<keyword evidence="6" id="KW-1185">Reference proteome</keyword>
<dbReference type="SUPFAM" id="SSF55486">
    <property type="entry name" value="Metalloproteases ('zincins'), catalytic domain"/>
    <property type="match status" value="1"/>
</dbReference>
<dbReference type="Proteomes" id="UP001321473">
    <property type="component" value="Unassembled WGS sequence"/>
</dbReference>
<name>A0AAQ4FN60_AMBAM</name>
<dbReference type="GO" id="GO:0006508">
    <property type="term" value="P:proteolysis"/>
    <property type="evidence" value="ECO:0007669"/>
    <property type="project" value="InterPro"/>
</dbReference>
<feature type="transmembrane region" description="Helical" evidence="3">
    <location>
        <begin position="29"/>
        <end position="49"/>
    </location>
</feature>
<proteinExistence type="inferred from homology"/>
<feature type="transmembrane region" description="Helical" evidence="3">
    <location>
        <begin position="139"/>
        <end position="161"/>
    </location>
</feature>
<evidence type="ECO:0000256" key="1">
    <source>
        <dbReference type="ARBA" id="ARBA00007357"/>
    </source>
</evidence>
<evidence type="ECO:0000256" key="3">
    <source>
        <dbReference type="SAM" id="Phobius"/>
    </source>
</evidence>
<evidence type="ECO:0000313" key="5">
    <source>
        <dbReference type="EMBL" id="KAK8788747.1"/>
    </source>
</evidence>
<evidence type="ECO:0000313" key="6">
    <source>
        <dbReference type="Proteomes" id="UP001321473"/>
    </source>
</evidence>
<dbReference type="InterPro" id="IPR008753">
    <property type="entry name" value="Peptidase_M13_N"/>
</dbReference>
<keyword evidence="3" id="KW-0812">Transmembrane</keyword>
<protein>
    <recommendedName>
        <fullName evidence="4">Peptidase M13 N-terminal domain-containing protein</fullName>
    </recommendedName>
</protein>
<sequence length="586" mass="64981">MPKAPSAIRIQQPNALVLQEEPPSLLPRILFGSALFCLCVMFVAVMAVLKNWPSREELEAEGNSPEVRAGDEAGAGDTGAGGPVAVTPAALEGSARGSSVNSKGTMPPSLSPSPPTPRVNSWIGDFWDAAGGSQRLRSLVSAAVAAILMAAITLIVMSIFASEKSLCTTSACRQFAEFVLRSLDNSAHPCRSFGRFVCGQWTKRGAKLSVRRVVHKSALEALFHRLVSVRLPERRQNAREQASALFCSCDAVSRGDRDEMSVVKAYLAEAGVVWPLSPSNPDVLDTLLYLDFELNWASVLHFSVREQEGVTKVSVEPATSFSHLRFLGSRLKTKNDRRHYFDAIFGHYSQGLPQEHAYSQIEEVEELMTAKLESAMEHFQGESALPEPIEADGLYKEDSNWTARLAKRVRVQGHVQYFRVNARFVAEFLSLWSQHGDSKTHLYVSWCAVRFAALFANRELLKNHYGEDSDADGLEFRQYCMTESYKVFGEALFSGFSDDILTPHVRRDVRDLVLKIRRHSTSRLSSQQSFQEYSSLVAGWGSLDSVFFALEYHLNYDQEIPVAGLPDMSRSHVSQLEGGFPSTPYP</sequence>
<dbReference type="PROSITE" id="PS51885">
    <property type="entry name" value="NEPRILYSIN"/>
    <property type="match status" value="1"/>
</dbReference>